<name>A0AA92WL97_9BACT</name>
<evidence type="ECO:0008006" key="4">
    <source>
        <dbReference type="Google" id="ProtNLM"/>
    </source>
</evidence>
<evidence type="ECO:0000313" key="2">
    <source>
        <dbReference type="EMBL" id="RHL34904.1"/>
    </source>
</evidence>
<evidence type="ECO:0000313" key="3">
    <source>
        <dbReference type="Proteomes" id="UP000283672"/>
    </source>
</evidence>
<dbReference type="EMBL" id="JAHOEI010000005">
    <property type="protein sequence ID" value="MBV3386708.1"/>
    <property type="molecule type" value="Genomic_DNA"/>
</dbReference>
<proteinExistence type="predicted"/>
<accession>A0AA92WL97</accession>
<reference evidence="2 3" key="1">
    <citation type="submission" date="2018-08" db="EMBL/GenBank/DDBJ databases">
        <title>A genome reference for cultivated species of the human gut microbiota.</title>
        <authorList>
            <person name="Zou Y."/>
            <person name="Xue W."/>
            <person name="Luo G."/>
        </authorList>
    </citation>
    <scope>NUCLEOTIDE SEQUENCE [LARGE SCALE GENOMIC DNA]</scope>
    <source>
        <strain evidence="2 3">AF38-11</strain>
    </source>
</reference>
<dbReference type="Proteomes" id="UP001196765">
    <property type="component" value="Unassembled WGS sequence"/>
</dbReference>
<sequence length="68" mass="8424">MLLLPSEFRKVLKYINERLIRWVMRKYKRFSKGKKFSKAYEWLVEYAAHNRNEFLPWVKGFVPYPRLG</sequence>
<dbReference type="EMBL" id="QROP01000039">
    <property type="protein sequence ID" value="RHL34904.1"/>
    <property type="molecule type" value="Genomic_DNA"/>
</dbReference>
<dbReference type="AlphaFoldDB" id="A0AA92WL97"/>
<dbReference type="RefSeq" id="WP_118416843.1">
    <property type="nucleotide sequence ID" value="NZ_CP042464.1"/>
</dbReference>
<protein>
    <recommendedName>
        <fullName evidence="4">Group II intron maturase-specific domain-containing protein</fullName>
    </recommendedName>
</protein>
<dbReference type="Proteomes" id="UP000283672">
    <property type="component" value="Unassembled WGS sequence"/>
</dbReference>
<comment type="caution">
    <text evidence="2">The sequence shown here is derived from an EMBL/GenBank/DDBJ whole genome shotgun (WGS) entry which is preliminary data.</text>
</comment>
<reference evidence="1" key="2">
    <citation type="submission" date="2021-06" db="EMBL/GenBank/DDBJ databases">
        <title>Collection of gut derived symbiotic bacterial strains cultured from healthy donors.</title>
        <authorList>
            <person name="Lin H."/>
            <person name="Littmann E."/>
            <person name="Pamer E.G."/>
        </authorList>
    </citation>
    <scope>NUCLEOTIDE SEQUENCE</scope>
    <source>
        <strain evidence="1">MSK.21.74</strain>
    </source>
</reference>
<evidence type="ECO:0000313" key="1">
    <source>
        <dbReference type="EMBL" id="MBV3386708.1"/>
    </source>
</evidence>
<organism evidence="2 3">
    <name type="scientific">Segatella copri</name>
    <dbReference type="NCBI Taxonomy" id="165179"/>
    <lineage>
        <taxon>Bacteria</taxon>
        <taxon>Pseudomonadati</taxon>
        <taxon>Bacteroidota</taxon>
        <taxon>Bacteroidia</taxon>
        <taxon>Bacteroidales</taxon>
        <taxon>Prevotellaceae</taxon>
        <taxon>Segatella</taxon>
    </lineage>
</organism>
<gene>
    <name evidence="2" type="ORF">DW026_12235</name>
    <name evidence="1" type="ORF">KSW82_02995</name>
</gene>